<keyword evidence="3" id="KW-1185">Reference proteome</keyword>
<sequence length="207" mass="21469">MTATATTADPRDPVNPHDLNPHDSTDPRDTAARVDALLARMEQLGDSRTRVLAEEIVRALMEFYGAGLARVTRIADADTVRRLAADPHLGPMLAMHGLHPVSTNDRVEQALDQIRARLGDRTPVLAVTGPADDRVVTVRADGQPTSPTVIAAVEGAVAALAPEVGVAVEGEHLAGDLAAGRPLLPVVGVSAAGTADRASRAGRAGTP</sequence>
<dbReference type="EMBL" id="FAOZ01000016">
    <property type="protein sequence ID" value="CUU57991.1"/>
    <property type="molecule type" value="Genomic_DNA"/>
</dbReference>
<dbReference type="Proteomes" id="UP000198802">
    <property type="component" value="Unassembled WGS sequence"/>
</dbReference>
<evidence type="ECO:0000256" key="1">
    <source>
        <dbReference type="SAM" id="MobiDB-lite"/>
    </source>
</evidence>
<name>A0A0S4QQW9_9ACTN</name>
<evidence type="ECO:0000313" key="2">
    <source>
        <dbReference type="EMBL" id="CUU57991.1"/>
    </source>
</evidence>
<dbReference type="RefSeq" id="WP_226930751.1">
    <property type="nucleotide sequence ID" value="NZ_FAOZ01000016.1"/>
</dbReference>
<gene>
    <name evidence="2" type="ORF">Ga0074812_11619</name>
</gene>
<accession>A0A0S4QQW9</accession>
<dbReference type="AlphaFoldDB" id="A0A0S4QQW9"/>
<organism evidence="2 3">
    <name type="scientific">Parafrankia irregularis</name>
    <dbReference type="NCBI Taxonomy" id="795642"/>
    <lineage>
        <taxon>Bacteria</taxon>
        <taxon>Bacillati</taxon>
        <taxon>Actinomycetota</taxon>
        <taxon>Actinomycetes</taxon>
        <taxon>Frankiales</taxon>
        <taxon>Frankiaceae</taxon>
        <taxon>Parafrankia</taxon>
    </lineage>
</organism>
<feature type="compositionally biased region" description="Basic and acidic residues" evidence="1">
    <location>
        <begin position="9"/>
        <end position="29"/>
    </location>
</feature>
<evidence type="ECO:0000313" key="3">
    <source>
        <dbReference type="Proteomes" id="UP000198802"/>
    </source>
</evidence>
<reference evidence="3" key="1">
    <citation type="submission" date="2015-11" db="EMBL/GenBank/DDBJ databases">
        <authorList>
            <person name="Varghese N."/>
        </authorList>
    </citation>
    <scope>NUCLEOTIDE SEQUENCE [LARGE SCALE GENOMIC DNA]</scope>
    <source>
        <strain evidence="3">DSM 45899</strain>
    </source>
</reference>
<feature type="region of interest" description="Disordered" evidence="1">
    <location>
        <begin position="1"/>
        <end position="29"/>
    </location>
</feature>
<protein>
    <submittedName>
        <fullName evidence="2">Uncharacterized protein</fullName>
    </submittedName>
</protein>
<proteinExistence type="predicted"/>